<evidence type="ECO:0000256" key="1">
    <source>
        <dbReference type="SAM" id="MobiDB-lite"/>
    </source>
</evidence>
<feature type="domain" description="Phage head morphogenesis" evidence="2">
    <location>
        <begin position="53"/>
        <end position="183"/>
    </location>
</feature>
<organism evidence="3 4">
    <name type="scientific">Pseudodesulfovibrio aespoeensis (strain ATCC 700646 / DSM 10631 / Aspo-2)</name>
    <name type="common">Desulfovibrio aespoeensis</name>
    <dbReference type="NCBI Taxonomy" id="643562"/>
    <lineage>
        <taxon>Bacteria</taxon>
        <taxon>Pseudomonadati</taxon>
        <taxon>Thermodesulfobacteriota</taxon>
        <taxon>Desulfovibrionia</taxon>
        <taxon>Desulfovibrionales</taxon>
        <taxon>Desulfovibrionaceae</taxon>
    </lineage>
</organism>
<evidence type="ECO:0000313" key="3">
    <source>
        <dbReference type="EMBL" id="ADU63410.1"/>
    </source>
</evidence>
<name>E6VUA3_PSEA9</name>
<accession>E6VUA3</accession>
<reference evidence="4" key="1">
    <citation type="submission" date="2010-12" db="EMBL/GenBank/DDBJ databases">
        <title>Complete sequence of Desulfovibrio aespoeensis Aspo-2.</title>
        <authorList>
            <consortium name="US DOE Joint Genome Institute"/>
            <person name="Lucas S."/>
            <person name="Copeland A."/>
            <person name="Lapidus A."/>
            <person name="Cheng J.-F."/>
            <person name="Goodwin L."/>
            <person name="Pitluck S."/>
            <person name="Chertkov O."/>
            <person name="Misra M."/>
            <person name="Detter J.C."/>
            <person name="Han C."/>
            <person name="Tapia R."/>
            <person name="Land M."/>
            <person name="Hauser L."/>
            <person name="Kyrpides N."/>
            <person name="Ivanova N."/>
            <person name="Ovchinnikova G."/>
            <person name="Pedersen K."/>
            <person name="Jagevall S."/>
            <person name="Hazen T."/>
            <person name="Woyke T."/>
        </authorList>
    </citation>
    <scope>NUCLEOTIDE SEQUENCE [LARGE SCALE GENOMIC DNA]</scope>
    <source>
        <strain evidence="4">ATCC 700646 / DSM 10631 / Aspo-2</strain>
    </source>
</reference>
<dbReference type="InterPro" id="IPR006528">
    <property type="entry name" value="Phage_head_morphogenesis_dom"/>
</dbReference>
<dbReference type="eggNOG" id="COG2369">
    <property type="taxonomic scope" value="Bacteria"/>
</dbReference>
<dbReference type="KEGG" id="das:Daes_2405"/>
<dbReference type="Pfam" id="PF04233">
    <property type="entry name" value="Phage_Mu_F"/>
    <property type="match status" value="1"/>
</dbReference>
<reference evidence="3 4" key="2">
    <citation type="journal article" date="2014" name="Genome Announc.">
        <title>Complete Genome Sequence of the Subsurface, Mesophilic Sulfate-Reducing Bacterium Desulfovibrio aespoeensis Aspo-2.</title>
        <authorList>
            <person name="Pedersen K."/>
            <person name="Bengtsson A."/>
            <person name="Edlund J."/>
            <person name="Rabe L."/>
            <person name="Hazen T."/>
            <person name="Chakraborty R."/>
            <person name="Goodwin L."/>
            <person name="Shapiro N."/>
        </authorList>
    </citation>
    <scope>NUCLEOTIDE SEQUENCE [LARGE SCALE GENOMIC DNA]</scope>
    <source>
        <strain evidence="4">ATCC 700646 / DSM 10631 / Aspo-2</strain>
    </source>
</reference>
<gene>
    <name evidence="3" type="ordered locus">Daes_2405</name>
</gene>
<dbReference type="EMBL" id="CP002431">
    <property type="protein sequence ID" value="ADU63410.1"/>
    <property type="molecule type" value="Genomic_DNA"/>
</dbReference>
<keyword evidence="4" id="KW-1185">Reference proteome</keyword>
<proteinExistence type="predicted"/>
<dbReference type="RefSeq" id="WP_013515322.1">
    <property type="nucleotide sequence ID" value="NC_014844.1"/>
</dbReference>
<dbReference type="STRING" id="643562.Daes_2405"/>
<evidence type="ECO:0000313" key="4">
    <source>
        <dbReference type="Proteomes" id="UP000002191"/>
    </source>
</evidence>
<sequence length="421" mass="47122">MAVNFPGPVPKEALEYFRSKSVTPSFDHRDVWREEHATSFTVAKAMQTDILTDIRAEVDRALRDGRTFRDFAKDLTPTLQRKGWWGEKDMADPLTGKTRRVQLGSPRRLRVIYETNMRTARAAGQWERIQRTKDSLPYLLYQLGPSREHRPEHVAWHGLLLPVDDPFWISHMTPNGWGCNCRVRPVSKREYERLQGEGVRAPEPMQEINPDTGLPTGHIQASSVPVRTTPPPPQTREWVNRRTGEVHQVPVGIDPGWDYNPGAVGRLASGLDQAAQKLAATGRDIAAASARAMAAGPSFDAWAASPKGDYPIGVLKDEDAALVKAGARVVRLSPDTMAKQLREHPELVIGEYASVQDALDLGERIQDGLRSLIYLLETDGYVAVVKATRTGKALFMTSFRRLPSSDAKRDVELRRLRAKQK</sequence>
<protein>
    <submittedName>
        <fullName evidence="3">Head morphogenesis protein SPP1 gp7</fullName>
    </submittedName>
</protein>
<dbReference type="OrthoDB" id="9813502at2"/>
<dbReference type="HOGENOM" id="CLU_044450_3_1_7"/>
<dbReference type="AlphaFoldDB" id="E6VUA3"/>
<evidence type="ECO:0000259" key="2">
    <source>
        <dbReference type="Pfam" id="PF04233"/>
    </source>
</evidence>
<dbReference type="Proteomes" id="UP000002191">
    <property type="component" value="Chromosome"/>
</dbReference>
<feature type="region of interest" description="Disordered" evidence="1">
    <location>
        <begin position="203"/>
        <end position="235"/>
    </location>
</feature>